<dbReference type="Pfam" id="PF13924">
    <property type="entry name" value="Lipocalin_5"/>
    <property type="match status" value="1"/>
</dbReference>
<dbReference type="EMBL" id="FWFP01000003">
    <property type="protein sequence ID" value="SLN33029.1"/>
    <property type="molecule type" value="Genomic_DNA"/>
</dbReference>
<sequence length="149" mass="16600">MDTINTAATDNPLIGTWEMLDWYNQDETGQKHYPLGQNATGYISYSSDGHVFVHLMAADRQLYHINDPFGGSEAEDSAAMKSQISYAGRYRVSGDQVTHHVTHASCPNWVGTDQIRDIRFDGPQMTLSAAGAVFQGERVTAYVIWKRAE</sequence>
<evidence type="ECO:0000313" key="3">
    <source>
        <dbReference type="Proteomes" id="UP000193778"/>
    </source>
</evidence>
<name>A0A1X6YVQ9_9RHOB</name>
<proteinExistence type="predicted"/>
<dbReference type="RefSeq" id="WP_085821933.1">
    <property type="nucleotide sequence ID" value="NZ_FWFP01000003.1"/>
</dbReference>
<evidence type="ECO:0000313" key="2">
    <source>
        <dbReference type="EMBL" id="SLN33029.1"/>
    </source>
</evidence>
<dbReference type="AlphaFoldDB" id="A0A1X6YVQ9"/>
<keyword evidence="3" id="KW-1185">Reference proteome</keyword>
<organism evidence="2 3">
    <name type="scientific">Ruegeria meonggei</name>
    <dbReference type="NCBI Taxonomy" id="1446476"/>
    <lineage>
        <taxon>Bacteria</taxon>
        <taxon>Pseudomonadati</taxon>
        <taxon>Pseudomonadota</taxon>
        <taxon>Alphaproteobacteria</taxon>
        <taxon>Rhodobacterales</taxon>
        <taxon>Roseobacteraceae</taxon>
        <taxon>Ruegeria</taxon>
    </lineage>
</organism>
<evidence type="ECO:0000259" key="1">
    <source>
        <dbReference type="Pfam" id="PF13924"/>
    </source>
</evidence>
<dbReference type="Proteomes" id="UP000193778">
    <property type="component" value="Unassembled WGS sequence"/>
</dbReference>
<protein>
    <recommendedName>
        <fullName evidence="1">Lipocalin-like domain-containing protein</fullName>
    </recommendedName>
</protein>
<dbReference type="InterPro" id="IPR024311">
    <property type="entry name" value="Lipocalin-like"/>
</dbReference>
<dbReference type="OrthoDB" id="118834at2"/>
<feature type="domain" description="Lipocalin-like" evidence="1">
    <location>
        <begin position="14"/>
        <end position="148"/>
    </location>
</feature>
<accession>A0A1X6YVQ9</accession>
<reference evidence="3" key="1">
    <citation type="submission" date="2017-03" db="EMBL/GenBank/DDBJ databases">
        <authorList>
            <person name="Rodrigo-Torres L."/>
            <person name="Arahal R.D."/>
            <person name="Lucena T."/>
        </authorList>
    </citation>
    <scope>NUCLEOTIDE SEQUENCE [LARGE SCALE GENOMIC DNA]</scope>
    <source>
        <strain evidence="3">CECT 8411</strain>
    </source>
</reference>
<gene>
    <name evidence="2" type="ORF">RUM8411_01398</name>
</gene>